<accession>A0A9N9NNU6</accession>
<evidence type="ECO:0000313" key="2">
    <source>
        <dbReference type="Proteomes" id="UP000789342"/>
    </source>
</evidence>
<evidence type="ECO:0000313" key="1">
    <source>
        <dbReference type="EMBL" id="CAG8745275.1"/>
    </source>
</evidence>
<comment type="caution">
    <text evidence="1">The sequence shown here is derived from an EMBL/GenBank/DDBJ whole genome shotgun (WGS) entry which is preliminary data.</text>
</comment>
<dbReference type="EMBL" id="CAJVPV010032623">
    <property type="protein sequence ID" value="CAG8745275.1"/>
    <property type="molecule type" value="Genomic_DNA"/>
</dbReference>
<organism evidence="1 2">
    <name type="scientific">Acaulospora morrowiae</name>
    <dbReference type="NCBI Taxonomy" id="94023"/>
    <lineage>
        <taxon>Eukaryota</taxon>
        <taxon>Fungi</taxon>
        <taxon>Fungi incertae sedis</taxon>
        <taxon>Mucoromycota</taxon>
        <taxon>Glomeromycotina</taxon>
        <taxon>Glomeromycetes</taxon>
        <taxon>Diversisporales</taxon>
        <taxon>Acaulosporaceae</taxon>
        <taxon>Acaulospora</taxon>
    </lineage>
</organism>
<dbReference type="Proteomes" id="UP000789342">
    <property type="component" value="Unassembled WGS sequence"/>
</dbReference>
<name>A0A9N9NNU6_9GLOM</name>
<reference evidence="1" key="1">
    <citation type="submission" date="2021-06" db="EMBL/GenBank/DDBJ databases">
        <authorList>
            <person name="Kallberg Y."/>
            <person name="Tangrot J."/>
            <person name="Rosling A."/>
        </authorList>
    </citation>
    <scope>NUCLEOTIDE SEQUENCE</scope>
    <source>
        <strain evidence="1">CL551</strain>
    </source>
</reference>
<keyword evidence="2" id="KW-1185">Reference proteome</keyword>
<dbReference type="AlphaFoldDB" id="A0A9N9NNU6"/>
<proteinExistence type="predicted"/>
<gene>
    <name evidence="1" type="ORF">AMORRO_LOCUS14990</name>
</gene>
<feature type="non-terminal residue" evidence="1">
    <location>
        <position position="1"/>
    </location>
</feature>
<protein>
    <submittedName>
        <fullName evidence="1">10936_t:CDS:1</fullName>
    </submittedName>
</protein>
<sequence length="125" mass="13463">SVCGNVEGTLALGDARSSRDDDKLGVTVALGVSKISVGLNAEVLFVGTSKGHWHLDLMPKFCLSSRMRANRHQQVTVEGIDLALEVSLPNESHYSLLCYPGGAMSGPYLRKLPLMMKTGGHRPKN</sequence>